<comment type="miscellaneous">
    <text evidence="10">The reaction produces a racemic mixture of D-glycero-alpha-D-manno-heptose 7-phosphate and D-glycero-beta-D-manno-heptose 7-phosphate.</text>
</comment>
<dbReference type="EMBL" id="CNFT01000662">
    <property type="protein sequence ID" value="CKS11143.1"/>
    <property type="molecule type" value="Genomic_DNA"/>
</dbReference>
<dbReference type="Gene3D" id="3.40.50.10490">
    <property type="entry name" value="Glucose-6-phosphate isomerase like protein, domain 1"/>
    <property type="match status" value="1"/>
</dbReference>
<dbReference type="Gene3D" id="3.40.50.1000">
    <property type="entry name" value="HAD superfamily/HAD-like"/>
    <property type="match status" value="1"/>
</dbReference>
<dbReference type="SUPFAM" id="SSF53697">
    <property type="entry name" value="SIS domain"/>
    <property type="match status" value="1"/>
</dbReference>
<dbReference type="NCBIfam" id="NF010547">
    <property type="entry name" value="PRK13938.1"/>
    <property type="match status" value="1"/>
</dbReference>
<dbReference type="EC" id="5.3.1.28" evidence="10"/>
<keyword evidence="8 10" id="KW-0413">Isomerase</keyword>
<proteinExistence type="inferred from homology"/>
<sequence>MTVTDSQYRQKVCTARTAEEIFVETIAVKTRILNDRVLLEAARAIGDRLIAGYRAGARVFMCGNGGSAADAQHFAAELTGHLIFDRPPLGAEALHANSSHLTAVANDYDYDTVFARALEGSARPGDTLFAISTSGNSMSVLRAAKTARELGVTVVAMTGESGGQLAEFADFLINVPSRDTGRIQESHIVLFMRSPNMSNTRFSRLANRKADPYAAIRKMVAERAGHQWCLFLDRDGVINRQVVGDYVRNWRQFEWLPGAARALKKLRAWAPYIVVVTNQQGVGAGLMSAVDVMVIHRHLQMQLASDGVLIDGFQVCPHHRSQRCGCRKPRPGLVLDWLGRHPDSEPLLSIVVGDSLSDLELAHNVAAAAGACASVQIGGASSGGVADASFDSLWEFAVAVGHARGERG</sequence>
<dbReference type="InterPro" id="IPR006549">
    <property type="entry name" value="HAD-SF_hydro_IIIA"/>
</dbReference>
<feature type="binding site" evidence="10">
    <location>
        <position position="184"/>
    </location>
    <ligand>
        <name>Zn(2+)</name>
        <dbReference type="ChEBI" id="CHEBI:29105"/>
    </ligand>
</feature>
<dbReference type="InterPro" id="IPR050099">
    <property type="entry name" value="SIS_GmhA/DiaA_subfam"/>
</dbReference>
<dbReference type="CDD" id="cd05006">
    <property type="entry name" value="SIS_GmhA"/>
    <property type="match status" value="1"/>
</dbReference>
<dbReference type="HAMAP" id="MF_00067">
    <property type="entry name" value="GmhA"/>
    <property type="match status" value="1"/>
</dbReference>
<feature type="binding site" evidence="10">
    <location>
        <position position="73"/>
    </location>
    <ligand>
        <name>Zn(2+)</name>
        <dbReference type="ChEBI" id="CHEBI:29105"/>
    </ligand>
</feature>
<dbReference type="PROSITE" id="PS51464">
    <property type="entry name" value="SIS"/>
    <property type="match status" value="1"/>
</dbReference>
<dbReference type="GO" id="GO:0005737">
    <property type="term" value="C:cytoplasm"/>
    <property type="evidence" value="ECO:0007669"/>
    <property type="project" value="UniProtKB-SubCell"/>
</dbReference>
<dbReference type="Proteomes" id="UP000050164">
    <property type="component" value="Unassembled WGS sequence"/>
</dbReference>
<comment type="similarity">
    <text evidence="3 10">Belongs to the SIS family. GmhA subfamily.</text>
</comment>
<evidence type="ECO:0000256" key="9">
    <source>
        <dbReference type="ARBA" id="ARBA00023277"/>
    </source>
</evidence>
<dbReference type="InterPro" id="IPR001347">
    <property type="entry name" value="SIS_dom"/>
</dbReference>
<dbReference type="GO" id="GO:0008968">
    <property type="term" value="F:D-sedoheptulose 7-phosphate isomerase activity"/>
    <property type="evidence" value="ECO:0007669"/>
    <property type="project" value="UniProtKB-UniRule"/>
</dbReference>
<keyword evidence="9 10" id="KW-0119">Carbohydrate metabolism</keyword>
<keyword evidence="7 10" id="KW-0862">Zinc</keyword>
<evidence type="ECO:0000256" key="7">
    <source>
        <dbReference type="ARBA" id="ARBA00022833"/>
    </source>
</evidence>
<dbReference type="InterPro" id="IPR023214">
    <property type="entry name" value="HAD_sf"/>
</dbReference>
<dbReference type="InterPro" id="IPR036412">
    <property type="entry name" value="HAD-like_sf"/>
</dbReference>
<keyword evidence="4 10" id="KW-0963">Cytoplasm</keyword>
<feature type="binding site" evidence="10">
    <location>
        <position position="184"/>
    </location>
    <ligand>
        <name>substrate</name>
    </ligand>
</feature>
<comment type="subcellular location">
    <subcellularLocation>
        <location evidence="2 10">Cytoplasm</location>
    </subcellularLocation>
</comment>
<evidence type="ECO:0000256" key="6">
    <source>
        <dbReference type="ARBA" id="ARBA00022801"/>
    </source>
</evidence>
<evidence type="ECO:0000256" key="1">
    <source>
        <dbReference type="ARBA" id="ARBA00000348"/>
    </source>
</evidence>
<dbReference type="InterPro" id="IPR046348">
    <property type="entry name" value="SIS_dom_sf"/>
</dbReference>
<dbReference type="NCBIfam" id="TIGR01662">
    <property type="entry name" value="HAD-SF-IIIA"/>
    <property type="match status" value="1"/>
</dbReference>
<gene>
    <name evidence="10 12" type="primary">gmhA</name>
    <name evidence="12" type="ORF">ERS027659_02655</name>
</gene>
<name>A0A655A2W9_MYCTX</name>
<dbReference type="InterPro" id="IPR004515">
    <property type="entry name" value="Phosphoheptose_Isoase"/>
</dbReference>
<reference evidence="12 13" key="1">
    <citation type="submission" date="2015-03" db="EMBL/GenBank/DDBJ databases">
        <authorList>
            <consortium name="Pathogen Informatics"/>
        </authorList>
    </citation>
    <scope>NUCLEOTIDE SEQUENCE [LARGE SCALE GENOMIC DNA]</scope>
    <source>
        <strain evidence="12 13">Bir 185</strain>
    </source>
</reference>
<dbReference type="GO" id="GO:0005975">
    <property type="term" value="P:carbohydrate metabolic process"/>
    <property type="evidence" value="ECO:0007669"/>
    <property type="project" value="UniProtKB-UniRule"/>
</dbReference>
<evidence type="ECO:0000259" key="11">
    <source>
        <dbReference type="PROSITE" id="PS51464"/>
    </source>
</evidence>
<feature type="domain" description="SIS" evidence="11">
    <location>
        <begin position="49"/>
        <end position="208"/>
    </location>
</feature>
<dbReference type="InterPro" id="IPR006543">
    <property type="entry name" value="Histidinol-phos"/>
</dbReference>
<dbReference type="GO" id="GO:0008270">
    <property type="term" value="F:zinc ion binding"/>
    <property type="evidence" value="ECO:0007669"/>
    <property type="project" value="UniProtKB-UniRule"/>
</dbReference>
<keyword evidence="6" id="KW-0378">Hydrolase</keyword>
<feature type="binding site" evidence="10">
    <location>
        <begin position="132"/>
        <end position="134"/>
    </location>
    <ligand>
        <name>substrate</name>
    </ligand>
</feature>
<dbReference type="GO" id="GO:0016791">
    <property type="term" value="F:phosphatase activity"/>
    <property type="evidence" value="ECO:0007669"/>
    <property type="project" value="InterPro"/>
</dbReference>
<evidence type="ECO:0000256" key="5">
    <source>
        <dbReference type="ARBA" id="ARBA00022723"/>
    </source>
</evidence>
<feature type="binding site" evidence="10">
    <location>
        <position position="137"/>
    </location>
    <ligand>
        <name>substrate</name>
    </ligand>
</feature>
<dbReference type="GO" id="GO:0097367">
    <property type="term" value="F:carbohydrate derivative binding"/>
    <property type="evidence" value="ECO:0007669"/>
    <property type="project" value="InterPro"/>
</dbReference>
<dbReference type="NCBIfam" id="TIGR01656">
    <property type="entry name" value="Histidinol-ppas"/>
    <property type="match status" value="1"/>
</dbReference>
<evidence type="ECO:0000256" key="8">
    <source>
        <dbReference type="ARBA" id="ARBA00023235"/>
    </source>
</evidence>
<evidence type="ECO:0000256" key="4">
    <source>
        <dbReference type="ARBA" id="ARBA00022490"/>
    </source>
</evidence>
<dbReference type="CDD" id="cd07503">
    <property type="entry name" value="HAD_HisB-N"/>
    <property type="match status" value="1"/>
</dbReference>
<dbReference type="PANTHER" id="PTHR30390">
    <property type="entry name" value="SEDOHEPTULOSE 7-PHOSPHATE ISOMERASE / DNAA INITIATOR-ASSOCIATING FACTOR FOR REPLICATION INITIATION"/>
    <property type="match status" value="1"/>
</dbReference>
<dbReference type="AlphaFoldDB" id="A0A655A2W9"/>
<evidence type="ECO:0000256" key="2">
    <source>
        <dbReference type="ARBA" id="ARBA00004496"/>
    </source>
</evidence>
<evidence type="ECO:0000256" key="10">
    <source>
        <dbReference type="HAMAP-Rule" id="MF_00067"/>
    </source>
</evidence>
<comment type="catalytic activity">
    <reaction evidence="1 10">
        <text>2 D-sedoheptulose 7-phosphate = D-glycero-alpha-D-manno-heptose 7-phosphate + D-glycero-beta-D-manno-heptose 7-phosphate</text>
        <dbReference type="Rhea" id="RHEA:27489"/>
        <dbReference type="ChEBI" id="CHEBI:57483"/>
        <dbReference type="ChEBI" id="CHEBI:60203"/>
        <dbReference type="ChEBI" id="CHEBI:60204"/>
        <dbReference type="EC" id="5.3.1.28"/>
    </reaction>
</comment>
<comment type="caution">
    <text evidence="10">Lacks conserved residue(s) required for the propagation of feature annotation.</text>
</comment>
<evidence type="ECO:0000256" key="3">
    <source>
        <dbReference type="ARBA" id="ARBA00009894"/>
    </source>
</evidence>
<comment type="function">
    <text evidence="10">Catalyzes the isomerization of sedoheptulose 7-phosphate in D-glycero-D-manno-heptose 7-phosphate.</text>
</comment>
<keyword evidence="5 10" id="KW-0479">Metal-binding</keyword>
<dbReference type="InterPro" id="IPR035461">
    <property type="entry name" value="GmhA/DiaA"/>
</dbReference>
<organism evidence="12 13">
    <name type="scientific">Mycobacterium tuberculosis</name>
    <dbReference type="NCBI Taxonomy" id="1773"/>
    <lineage>
        <taxon>Bacteria</taxon>
        <taxon>Bacillati</taxon>
        <taxon>Actinomycetota</taxon>
        <taxon>Actinomycetes</taxon>
        <taxon>Mycobacteriales</taxon>
        <taxon>Mycobacteriaceae</taxon>
        <taxon>Mycobacterium</taxon>
        <taxon>Mycobacterium tuberculosis complex</taxon>
    </lineage>
</organism>
<evidence type="ECO:0000313" key="12">
    <source>
        <dbReference type="EMBL" id="CKS11143.1"/>
    </source>
</evidence>
<dbReference type="GO" id="GO:2001061">
    <property type="term" value="P:D-glycero-D-manno-heptose 7-phosphate biosynthetic process"/>
    <property type="evidence" value="ECO:0007669"/>
    <property type="project" value="UniProtKB-UniPathway"/>
</dbReference>
<feature type="binding site" evidence="10">
    <location>
        <position position="77"/>
    </location>
    <ligand>
        <name>substrate</name>
    </ligand>
</feature>
<accession>A0A655A2W9</accession>
<evidence type="ECO:0000313" key="13">
    <source>
        <dbReference type="Proteomes" id="UP000050164"/>
    </source>
</evidence>
<comment type="cofactor">
    <cofactor evidence="10">
        <name>Zn(2+)</name>
        <dbReference type="ChEBI" id="CHEBI:29105"/>
    </cofactor>
    <text evidence="10">Binds 1 zinc ion per subunit.</text>
</comment>
<feature type="binding site" evidence="10">
    <location>
        <begin position="106"/>
        <end position="107"/>
    </location>
    <ligand>
        <name>substrate</name>
    </ligand>
</feature>
<protein>
    <recommendedName>
        <fullName evidence="10">Phosphoheptose isomerase</fullName>
        <ecNumber evidence="10">5.3.1.28</ecNumber>
    </recommendedName>
    <alternativeName>
        <fullName evidence="10">Sedoheptulose 7-phosphate isomerase</fullName>
    </alternativeName>
</protein>
<dbReference type="PANTHER" id="PTHR30390:SF6">
    <property type="entry name" value="DNAA INITIATOR-ASSOCIATING PROTEIN DIAA"/>
    <property type="match status" value="1"/>
</dbReference>
<feature type="binding site" evidence="10">
    <location>
        <begin position="64"/>
        <end position="66"/>
    </location>
    <ligand>
        <name>substrate</name>
    </ligand>
</feature>
<dbReference type="Pfam" id="PF13580">
    <property type="entry name" value="SIS_2"/>
    <property type="match status" value="1"/>
</dbReference>
<feature type="binding site" evidence="10">
    <location>
        <position position="77"/>
    </location>
    <ligand>
        <name>Zn(2+)</name>
        <dbReference type="ChEBI" id="CHEBI:29105"/>
    </ligand>
</feature>
<dbReference type="SUPFAM" id="SSF56784">
    <property type="entry name" value="HAD-like"/>
    <property type="match status" value="1"/>
</dbReference>
<comment type="pathway">
    <text evidence="10">Carbohydrate biosynthesis; D-glycero-D-manno-heptose 7-phosphate biosynthesis; D-glycero-alpha-D-manno-heptose 7-phosphate and D-glycero-beta-D-manno-heptose 7-phosphate from sedoheptulose 7-phosphate: step 1/1.</text>
</comment>
<dbReference type="UniPathway" id="UPA00041">
    <property type="reaction ID" value="UER00436"/>
</dbReference>